<evidence type="ECO:0000256" key="1">
    <source>
        <dbReference type="ARBA" id="ARBA00004167"/>
    </source>
</evidence>
<dbReference type="InterPro" id="IPR011009">
    <property type="entry name" value="Kinase-like_dom_sf"/>
</dbReference>
<evidence type="ECO:0000256" key="3">
    <source>
        <dbReference type="ARBA" id="ARBA00022741"/>
    </source>
</evidence>
<dbReference type="PANTHER" id="PTHR43289:SF6">
    <property type="entry name" value="SERINE_THREONINE-PROTEIN KINASE NEKL-3"/>
    <property type="match status" value="1"/>
</dbReference>
<organism evidence="10 11">
    <name type="scientific">Hyalangium rubrum</name>
    <dbReference type="NCBI Taxonomy" id="3103134"/>
    <lineage>
        <taxon>Bacteria</taxon>
        <taxon>Pseudomonadati</taxon>
        <taxon>Myxococcota</taxon>
        <taxon>Myxococcia</taxon>
        <taxon>Myxococcales</taxon>
        <taxon>Cystobacterineae</taxon>
        <taxon>Archangiaceae</taxon>
        <taxon>Hyalangium</taxon>
    </lineage>
</organism>
<dbReference type="Gene3D" id="1.10.510.10">
    <property type="entry name" value="Transferase(Phosphotransferase) domain 1"/>
    <property type="match status" value="1"/>
</dbReference>
<feature type="region of interest" description="Disordered" evidence="7">
    <location>
        <begin position="327"/>
        <end position="350"/>
    </location>
</feature>
<dbReference type="Gene3D" id="3.30.200.20">
    <property type="entry name" value="Phosphorylase Kinase, domain 1"/>
    <property type="match status" value="1"/>
</dbReference>
<protein>
    <submittedName>
        <fullName evidence="10">Protein kinase</fullName>
    </submittedName>
</protein>
<dbReference type="Proteomes" id="UP001291309">
    <property type="component" value="Unassembled WGS sequence"/>
</dbReference>
<dbReference type="CDD" id="cd14014">
    <property type="entry name" value="STKc_PknB_like"/>
    <property type="match status" value="1"/>
</dbReference>
<dbReference type="GO" id="GO:0016301">
    <property type="term" value="F:kinase activity"/>
    <property type="evidence" value="ECO:0007669"/>
    <property type="project" value="UniProtKB-KW"/>
</dbReference>
<feature type="domain" description="Guanylate cyclase" evidence="9">
    <location>
        <begin position="440"/>
        <end position="555"/>
    </location>
</feature>
<keyword evidence="2" id="KW-0808">Transferase</keyword>
<feature type="domain" description="Protein kinase" evidence="8">
    <location>
        <begin position="13"/>
        <end position="277"/>
    </location>
</feature>
<keyword evidence="3 6" id="KW-0547">Nucleotide-binding</keyword>
<dbReference type="PANTHER" id="PTHR43289">
    <property type="entry name" value="MITOGEN-ACTIVATED PROTEIN KINASE KINASE KINASE 20-RELATED"/>
    <property type="match status" value="1"/>
</dbReference>
<gene>
    <name evidence="10" type="ORF">SYV04_13405</name>
</gene>
<dbReference type="CDD" id="cd07302">
    <property type="entry name" value="CHD"/>
    <property type="match status" value="1"/>
</dbReference>
<comment type="subcellular location">
    <subcellularLocation>
        <location evidence="1">Membrane</location>
        <topology evidence="1">Single-pass membrane protein</topology>
    </subcellularLocation>
</comment>
<dbReference type="Gene3D" id="3.30.70.1230">
    <property type="entry name" value="Nucleotide cyclase"/>
    <property type="match status" value="1"/>
</dbReference>
<accession>A0ABU5H1S1</accession>
<dbReference type="InterPro" id="IPR000719">
    <property type="entry name" value="Prot_kinase_dom"/>
</dbReference>
<keyword evidence="11" id="KW-1185">Reference proteome</keyword>
<comment type="caution">
    <text evidence="10">The sequence shown here is derived from an EMBL/GenBank/DDBJ whole genome shotgun (WGS) entry which is preliminary data.</text>
</comment>
<dbReference type="Pfam" id="PF00069">
    <property type="entry name" value="Pkinase"/>
    <property type="match status" value="1"/>
</dbReference>
<keyword evidence="5 6" id="KW-0067">ATP-binding</keyword>
<dbReference type="PROSITE" id="PS50011">
    <property type="entry name" value="PROTEIN_KINASE_DOM"/>
    <property type="match status" value="1"/>
</dbReference>
<dbReference type="SMART" id="SM00220">
    <property type="entry name" value="S_TKc"/>
    <property type="match status" value="1"/>
</dbReference>
<evidence type="ECO:0000313" key="11">
    <source>
        <dbReference type="Proteomes" id="UP001291309"/>
    </source>
</evidence>
<evidence type="ECO:0000259" key="8">
    <source>
        <dbReference type="PROSITE" id="PS50011"/>
    </source>
</evidence>
<reference evidence="10 11" key="1">
    <citation type="submission" date="2023-12" db="EMBL/GenBank/DDBJ databases">
        <title>the genome sequence of Hyalangium sp. s54d21.</title>
        <authorList>
            <person name="Zhang X."/>
        </authorList>
    </citation>
    <scope>NUCLEOTIDE SEQUENCE [LARGE SCALE GENOMIC DNA]</scope>
    <source>
        <strain evidence="11">s54d21</strain>
    </source>
</reference>
<evidence type="ECO:0000313" key="10">
    <source>
        <dbReference type="EMBL" id="MDY7227402.1"/>
    </source>
</evidence>
<dbReference type="SUPFAM" id="SSF56112">
    <property type="entry name" value="Protein kinase-like (PK-like)"/>
    <property type="match status" value="1"/>
</dbReference>
<dbReference type="Pfam" id="PF00211">
    <property type="entry name" value="Guanylate_cyc"/>
    <property type="match status" value="1"/>
</dbReference>
<dbReference type="InterPro" id="IPR001054">
    <property type="entry name" value="A/G_cyclase"/>
</dbReference>
<feature type="binding site" evidence="6">
    <location>
        <position position="42"/>
    </location>
    <ligand>
        <name>ATP</name>
        <dbReference type="ChEBI" id="CHEBI:30616"/>
    </ligand>
</feature>
<proteinExistence type="predicted"/>
<dbReference type="PROSITE" id="PS00107">
    <property type="entry name" value="PROTEIN_KINASE_ATP"/>
    <property type="match status" value="1"/>
</dbReference>
<dbReference type="RefSeq" id="WP_321546126.1">
    <property type="nucleotide sequence ID" value="NZ_JAXIVS010000004.1"/>
</dbReference>
<dbReference type="InterPro" id="IPR017441">
    <property type="entry name" value="Protein_kinase_ATP_BS"/>
</dbReference>
<dbReference type="InterPro" id="IPR008271">
    <property type="entry name" value="Ser/Thr_kinase_AS"/>
</dbReference>
<evidence type="ECO:0000256" key="4">
    <source>
        <dbReference type="ARBA" id="ARBA00022777"/>
    </source>
</evidence>
<evidence type="ECO:0000256" key="6">
    <source>
        <dbReference type="PROSITE-ProRule" id="PRU10141"/>
    </source>
</evidence>
<dbReference type="InterPro" id="IPR029787">
    <property type="entry name" value="Nucleotide_cyclase"/>
</dbReference>
<sequence>MLAPDSLVLEGRFRVIRPLGSGGMGEVYLGEQVSLGRKVAIKVLHHDLHMQAGMVERFKREARLLSAVEHPAVVRIIDFGESGDAACLVMELVEGVSLHEALQTGPLAPARALTVLHQLAEGLAAIHDQGIIHRDIKPENVFLTRGPRGEQARLLDFGIARLVEPDADSAVSQVGVVLGTPEYLSPEQAVGARVDVRSDLYCLGVLAYRILSGRLPFDGPTARQFIAQHANAAPLPLDRAAPTLATQPTLVALVMRLLEKEPANRFQTAHALAEALTAVAAMPLPAHTAPPGVLVPATTPPLSSGTAAFGAAAAPALSPEPISHRTAAFGAAPPVPSGESGGPEPRGATQVLPPTSSGTAAFGVAPPPGASIPPPTGSGTAAFGVAHPPGASIPPPTGSGTAVFGAAAPPARSGLTGLFGSSSVGVAGSGALAGKPQNLTLMLTSIQGFAELTSRQTREEHLRMLETYEQLLLPLVREYSGKLVQQRGDSLLAVFESPTGAVLCGMGMQDRLWRHNQALPPEAQLHVRTCLHAGEVLLARDSVLGEPMEVVKATEQVALAGEVTFTESVNLARNRAEVVAEPCGTIPLPGRGDPLQLYRSKRAAEGPPFGGRDMGSAPTEKRPVVAWKPSLGELSQKLSGLSRGPRGRVGAALAGGLLLLGGGALWLWSQKPEVQARRLVNADKPAEALKRLEAIPAEERKAPALRQVRALALHALKRHDEEYEALLALDAEARKDVEARVLDGLAEDFGESEGSKGLRKLLGALPKEQLHAHFEELAEGGYSPKQWGALRYLEAAQDTQGLDLVELYTTALASEDCGVRAKAARRLGALGGTGAVSALQKLAEQPRDKQPLGTKNCGQDEAEAALNALKKSN</sequence>
<evidence type="ECO:0000256" key="7">
    <source>
        <dbReference type="SAM" id="MobiDB-lite"/>
    </source>
</evidence>
<evidence type="ECO:0000259" key="9">
    <source>
        <dbReference type="PROSITE" id="PS50125"/>
    </source>
</evidence>
<dbReference type="PROSITE" id="PS00108">
    <property type="entry name" value="PROTEIN_KINASE_ST"/>
    <property type="match status" value="1"/>
</dbReference>
<evidence type="ECO:0000256" key="2">
    <source>
        <dbReference type="ARBA" id="ARBA00022679"/>
    </source>
</evidence>
<keyword evidence="4 10" id="KW-0418">Kinase</keyword>
<evidence type="ECO:0000256" key="5">
    <source>
        <dbReference type="ARBA" id="ARBA00022840"/>
    </source>
</evidence>
<dbReference type="EMBL" id="JAXIVS010000004">
    <property type="protein sequence ID" value="MDY7227402.1"/>
    <property type="molecule type" value="Genomic_DNA"/>
</dbReference>
<dbReference type="PROSITE" id="PS50125">
    <property type="entry name" value="GUANYLATE_CYCLASE_2"/>
    <property type="match status" value="1"/>
</dbReference>
<name>A0ABU5H1S1_9BACT</name>
<dbReference type="SUPFAM" id="SSF55073">
    <property type="entry name" value="Nucleotide cyclase"/>
    <property type="match status" value="1"/>
</dbReference>